<dbReference type="EMBL" id="NPEX01000033">
    <property type="protein sequence ID" value="RAI44794.1"/>
    <property type="molecule type" value="Genomic_DNA"/>
</dbReference>
<dbReference type="SUPFAM" id="SSF55874">
    <property type="entry name" value="ATPase domain of HSP90 chaperone/DNA topoisomerase II/histidine kinase"/>
    <property type="match status" value="1"/>
</dbReference>
<evidence type="ECO:0000313" key="13">
    <source>
        <dbReference type="Proteomes" id="UP000249130"/>
    </source>
</evidence>
<feature type="transmembrane region" description="Helical" evidence="10">
    <location>
        <begin position="201"/>
        <end position="224"/>
    </location>
</feature>
<accession>A0A327L3N0</accession>
<evidence type="ECO:0000256" key="4">
    <source>
        <dbReference type="ARBA" id="ARBA00022679"/>
    </source>
</evidence>
<keyword evidence="6 12" id="KW-0418">Kinase</keyword>
<reference evidence="12 13" key="1">
    <citation type="submission" date="2017-07" db="EMBL/GenBank/DDBJ databases">
        <title>Draft Genome Sequences of Select Purple Nonsulfur Bacteria.</title>
        <authorList>
            <person name="Lasarre B."/>
            <person name="Mckinlay J.B."/>
        </authorList>
    </citation>
    <scope>NUCLEOTIDE SEQUENCE [LARGE SCALE GENOMIC DNA]</scope>
    <source>
        <strain evidence="12 13">DSM 5909</strain>
    </source>
</reference>
<keyword evidence="13" id="KW-1185">Reference proteome</keyword>
<dbReference type="Gene3D" id="1.10.287.130">
    <property type="match status" value="1"/>
</dbReference>
<feature type="transmembrane region" description="Helical" evidence="10">
    <location>
        <begin position="50"/>
        <end position="71"/>
    </location>
</feature>
<evidence type="ECO:0000313" key="12">
    <source>
        <dbReference type="EMBL" id="RAI44794.1"/>
    </source>
</evidence>
<keyword evidence="10" id="KW-1133">Transmembrane helix</keyword>
<evidence type="ECO:0000256" key="9">
    <source>
        <dbReference type="SAM" id="MobiDB-lite"/>
    </source>
</evidence>
<feature type="domain" description="Histidine kinase" evidence="11">
    <location>
        <begin position="291"/>
        <end position="503"/>
    </location>
</feature>
<dbReference type="Pfam" id="PF02518">
    <property type="entry name" value="HATPase_c"/>
    <property type="match status" value="1"/>
</dbReference>
<evidence type="ECO:0000256" key="7">
    <source>
        <dbReference type="ARBA" id="ARBA00022840"/>
    </source>
</evidence>
<dbReference type="GO" id="GO:0000160">
    <property type="term" value="P:phosphorelay signal transduction system"/>
    <property type="evidence" value="ECO:0007669"/>
    <property type="project" value="UniProtKB-KW"/>
</dbReference>
<dbReference type="PANTHER" id="PTHR43065">
    <property type="entry name" value="SENSOR HISTIDINE KINASE"/>
    <property type="match status" value="1"/>
</dbReference>
<evidence type="ECO:0000256" key="5">
    <source>
        <dbReference type="ARBA" id="ARBA00022741"/>
    </source>
</evidence>
<dbReference type="InterPro" id="IPR003594">
    <property type="entry name" value="HATPase_dom"/>
</dbReference>
<keyword evidence="7" id="KW-0067">ATP-binding</keyword>
<sequence length="516" mass="55489">MDAKTALHTQGGPPELAPPPAGTADVAPPHGVLATARNIAIPRFGLSGRLLVLTILFVMLAEVLIYVPSIANFRLSWLSDRLAAAHTAALVLDAAPSGMVPESLSRQILDSIGARAVAMKMGRERRLLATTELPAAVSQEVDVRAVDAPTAIVDAFKTLLTGHDTDLIRAVGPAPMGGEFVEIVLEAGPLKQAMWRFSRNVLLLSLVISGITAALVYLALHVLFVRPLHRITANMTAFRANPENPNRIARRSTREDELGIAERELAAMQTDLASMLAERYRLAALGLAVSKINHDLRNLLNSAQLISDRLGSIADPQVQRFAPKLMLALERAIAFCETTLAYGRAQEPPPDRKPVAVDALVEEARESLGLGLDGPIGWVTAIERGLTLDADYEQMLRVLVNLVRNSVQALEGRAPNEPGRDQIRISGRREGTVVVLEVSDTGPGLTSRAREHLFEAFRGSTRSGGTGLGLAIAAELVRLHGGEIGLVEGTLGATFRIAIPDRAVDLQDRRDQRARA</sequence>
<keyword evidence="10" id="KW-0812">Transmembrane</keyword>
<evidence type="ECO:0000256" key="10">
    <source>
        <dbReference type="SAM" id="Phobius"/>
    </source>
</evidence>
<keyword evidence="3" id="KW-0597">Phosphoprotein</keyword>
<dbReference type="OrthoDB" id="9784218at2"/>
<keyword evidence="8" id="KW-0902">Two-component regulatory system</keyword>
<evidence type="ECO:0000256" key="2">
    <source>
        <dbReference type="ARBA" id="ARBA00012438"/>
    </source>
</evidence>
<proteinExistence type="predicted"/>
<keyword evidence="10" id="KW-0472">Membrane</keyword>
<name>A0A327L3N0_9BRAD</name>
<keyword evidence="4" id="KW-0808">Transferase</keyword>
<evidence type="ECO:0000256" key="6">
    <source>
        <dbReference type="ARBA" id="ARBA00022777"/>
    </source>
</evidence>
<dbReference type="Gene3D" id="3.30.565.10">
    <property type="entry name" value="Histidine kinase-like ATPase, C-terminal domain"/>
    <property type="match status" value="1"/>
</dbReference>
<organism evidence="12 13">
    <name type="scientific">Rhodoplanes roseus</name>
    <dbReference type="NCBI Taxonomy" id="29409"/>
    <lineage>
        <taxon>Bacteria</taxon>
        <taxon>Pseudomonadati</taxon>
        <taxon>Pseudomonadota</taxon>
        <taxon>Alphaproteobacteria</taxon>
        <taxon>Hyphomicrobiales</taxon>
        <taxon>Nitrobacteraceae</taxon>
        <taxon>Rhodoplanes</taxon>
    </lineage>
</organism>
<keyword evidence="5" id="KW-0547">Nucleotide-binding</keyword>
<dbReference type="GO" id="GO:0005524">
    <property type="term" value="F:ATP binding"/>
    <property type="evidence" value="ECO:0007669"/>
    <property type="project" value="UniProtKB-KW"/>
</dbReference>
<evidence type="ECO:0000256" key="3">
    <source>
        <dbReference type="ARBA" id="ARBA00022553"/>
    </source>
</evidence>
<protein>
    <recommendedName>
        <fullName evidence="2">histidine kinase</fullName>
        <ecNumber evidence="2">2.7.13.3</ecNumber>
    </recommendedName>
</protein>
<evidence type="ECO:0000259" key="11">
    <source>
        <dbReference type="PROSITE" id="PS50109"/>
    </source>
</evidence>
<dbReference type="InterPro" id="IPR036890">
    <property type="entry name" value="HATPase_C_sf"/>
</dbReference>
<evidence type="ECO:0000256" key="1">
    <source>
        <dbReference type="ARBA" id="ARBA00000085"/>
    </source>
</evidence>
<dbReference type="InterPro" id="IPR004358">
    <property type="entry name" value="Sig_transdc_His_kin-like_C"/>
</dbReference>
<feature type="region of interest" description="Disordered" evidence="9">
    <location>
        <begin position="1"/>
        <end position="24"/>
    </location>
</feature>
<dbReference type="EC" id="2.7.13.3" evidence="2"/>
<dbReference type="CDD" id="cd00075">
    <property type="entry name" value="HATPase"/>
    <property type="match status" value="1"/>
</dbReference>
<evidence type="ECO:0000256" key="8">
    <source>
        <dbReference type="ARBA" id="ARBA00023012"/>
    </source>
</evidence>
<comment type="catalytic activity">
    <reaction evidence="1">
        <text>ATP + protein L-histidine = ADP + protein N-phospho-L-histidine.</text>
        <dbReference type="EC" id="2.7.13.3"/>
    </reaction>
</comment>
<dbReference type="PANTHER" id="PTHR43065:SF10">
    <property type="entry name" value="PEROXIDE STRESS-ACTIVATED HISTIDINE KINASE MAK3"/>
    <property type="match status" value="1"/>
</dbReference>
<dbReference type="PROSITE" id="PS50109">
    <property type="entry name" value="HIS_KIN"/>
    <property type="match status" value="1"/>
</dbReference>
<dbReference type="InterPro" id="IPR005467">
    <property type="entry name" value="His_kinase_dom"/>
</dbReference>
<dbReference type="AlphaFoldDB" id="A0A327L3N0"/>
<dbReference type="SMART" id="SM00387">
    <property type="entry name" value="HATPase_c"/>
    <property type="match status" value="1"/>
</dbReference>
<dbReference type="Proteomes" id="UP000249130">
    <property type="component" value="Unassembled WGS sequence"/>
</dbReference>
<dbReference type="GO" id="GO:0004673">
    <property type="term" value="F:protein histidine kinase activity"/>
    <property type="evidence" value="ECO:0007669"/>
    <property type="project" value="UniProtKB-EC"/>
</dbReference>
<dbReference type="PRINTS" id="PR00344">
    <property type="entry name" value="BCTRLSENSOR"/>
</dbReference>
<comment type="caution">
    <text evidence="12">The sequence shown here is derived from an EMBL/GenBank/DDBJ whole genome shotgun (WGS) entry which is preliminary data.</text>
</comment>
<gene>
    <name evidence="12" type="ORF">CH341_07140</name>
</gene>